<evidence type="ECO:0000259" key="3">
    <source>
        <dbReference type="PROSITE" id="PS50263"/>
    </source>
</evidence>
<keyword evidence="1 4" id="KW-0378">Hydrolase</keyword>
<dbReference type="GO" id="GO:0016811">
    <property type="term" value="F:hydrolase activity, acting on carbon-nitrogen (but not peptide) bonds, in linear amides"/>
    <property type="evidence" value="ECO:0007669"/>
    <property type="project" value="TreeGrafter"/>
</dbReference>
<feature type="domain" description="CN hydrolase" evidence="3">
    <location>
        <begin position="10"/>
        <end position="281"/>
    </location>
</feature>
<proteinExistence type="predicted"/>
<keyword evidence="5" id="KW-1185">Reference proteome</keyword>
<feature type="compositionally biased region" description="Basic and acidic residues" evidence="2">
    <location>
        <begin position="309"/>
        <end position="326"/>
    </location>
</feature>
<evidence type="ECO:0000256" key="1">
    <source>
        <dbReference type="ARBA" id="ARBA00022801"/>
    </source>
</evidence>
<dbReference type="Pfam" id="PF00795">
    <property type="entry name" value="CN_hydrolase"/>
    <property type="match status" value="1"/>
</dbReference>
<organism evidence="4 5">
    <name type="scientific">Fodinibius sediminis</name>
    <dbReference type="NCBI Taxonomy" id="1214077"/>
    <lineage>
        <taxon>Bacteria</taxon>
        <taxon>Pseudomonadati</taxon>
        <taxon>Balneolota</taxon>
        <taxon>Balneolia</taxon>
        <taxon>Balneolales</taxon>
        <taxon>Balneolaceae</taxon>
        <taxon>Fodinibius</taxon>
    </lineage>
</organism>
<dbReference type="CDD" id="cd07585">
    <property type="entry name" value="nitrilase_7"/>
    <property type="match status" value="1"/>
</dbReference>
<dbReference type="InterPro" id="IPR036526">
    <property type="entry name" value="C-N_Hydrolase_sf"/>
</dbReference>
<dbReference type="OrthoDB" id="9811121at2"/>
<name>A0A521C8C2_9BACT</name>
<feature type="region of interest" description="Disordered" evidence="2">
    <location>
        <begin position="303"/>
        <end position="326"/>
    </location>
</feature>
<evidence type="ECO:0000313" key="5">
    <source>
        <dbReference type="Proteomes" id="UP000317593"/>
    </source>
</evidence>
<dbReference type="RefSeq" id="WP_142713902.1">
    <property type="nucleotide sequence ID" value="NZ_FXTH01000005.1"/>
</dbReference>
<dbReference type="Gene3D" id="3.60.110.10">
    <property type="entry name" value="Carbon-nitrogen hydrolase"/>
    <property type="match status" value="1"/>
</dbReference>
<dbReference type="SUPFAM" id="SSF56317">
    <property type="entry name" value="Carbon-nitrogen hydrolase"/>
    <property type="match status" value="1"/>
</dbReference>
<dbReference type="AlphaFoldDB" id="A0A521C8C2"/>
<evidence type="ECO:0000313" key="4">
    <source>
        <dbReference type="EMBL" id="SMO55644.1"/>
    </source>
</evidence>
<dbReference type="EMBL" id="FXTH01000005">
    <property type="protein sequence ID" value="SMO55644.1"/>
    <property type="molecule type" value="Genomic_DNA"/>
</dbReference>
<dbReference type="PANTHER" id="PTHR43674">
    <property type="entry name" value="NITRILASE C965.09-RELATED"/>
    <property type="match status" value="1"/>
</dbReference>
<sequence length="326" mass="37021">MNNHKENQHLNIAVAQFQPRDGDKAYNLSVIEKLTSQAKQEGADLISFHEMCITAYTFTRDLGLGEMNELAEEVPGGKSTQKLMDLSKQYDLPILAGLVEQENDMFYNTYIAVSGDEVLAKFRKLHPFINGHISPGNEYVVFDLLGWKCGILICYDNNIIENVRATALLGAEVIFAPHVTGCTPSTMPGRGFVDDALWQNRKDDPVSLRLEFDGPKGRRWLMRWLPARAYDNGVYYAFTNPIGYDGDQLKNGNSMILDPYGEVLSEIKSFDDEITVARITREKLKQSGGWRYRNARRPQLYQDILGQDHQSETKPVWMKDEEGKSK</sequence>
<dbReference type="PROSITE" id="PS50263">
    <property type="entry name" value="CN_HYDROLASE"/>
    <property type="match status" value="1"/>
</dbReference>
<evidence type="ECO:0000256" key="2">
    <source>
        <dbReference type="SAM" id="MobiDB-lite"/>
    </source>
</evidence>
<dbReference type="InterPro" id="IPR050345">
    <property type="entry name" value="Aliph_Amidase/BUP"/>
</dbReference>
<dbReference type="Proteomes" id="UP000317593">
    <property type="component" value="Unassembled WGS sequence"/>
</dbReference>
<dbReference type="InterPro" id="IPR003010">
    <property type="entry name" value="C-N_Hydrolase"/>
</dbReference>
<accession>A0A521C8C2</accession>
<protein>
    <submittedName>
        <fullName evidence="4">Predicted amidohydrolase</fullName>
    </submittedName>
</protein>
<gene>
    <name evidence="4" type="ORF">SAMN06265218_105149</name>
</gene>
<dbReference type="PANTHER" id="PTHR43674:SF2">
    <property type="entry name" value="BETA-UREIDOPROPIONASE"/>
    <property type="match status" value="1"/>
</dbReference>
<reference evidence="4 5" key="1">
    <citation type="submission" date="2017-05" db="EMBL/GenBank/DDBJ databases">
        <authorList>
            <person name="Varghese N."/>
            <person name="Submissions S."/>
        </authorList>
    </citation>
    <scope>NUCLEOTIDE SEQUENCE [LARGE SCALE GENOMIC DNA]</scope>
    <source>
        <strain evidence="4 5">DSM 21194</strain>
    </source>
</reference>